<dbReference type="RefSeq" id="WP_070236995.1">
    <property type="nucleotide sequence ID" value="NZ_CP017478.1"/>
</dbReference>
<evidence type="ECO:0000313" key="1">
    <source>
        <dbReference type="EMBL" id="AOW20831.1"/>
    </source>
</evidence>
<dbReference type="OrthoDB" id="1461912at2"/>
<dbReference type="AlphaFoldDB" id="A0A1D8P8G1"/>
<name>A0A1D8P8G1_9FLAO</name>
<evidence type="ECO:0000313" key="2">
    <source>
        <dbReference type="Proteomes" id="UP000176050"/>
    </source>
</evidence>
<gene>
    <name evidence="1" type="ORF">LPB138_09145</name>
</gene>
<protein>
    <submittedName>
        <fullName evidence="1">Uncharacterized protein</fullName>
    </submittedName>
</protein>
<dbReference type="KEGG" id="lul:LPB138_09145"/>
<sequence>MQTEEYKKLIKEGNVLDFATIKETKKQLGINGLTELESQIDRILAENKIQKPELHNKPNETETDFYLIDLSTDQIEQIVFMFGDLEVGNLGLNYETTYSASFYAKMLDKWNNLPDYR</sequence>
<proteinExistence type="predicted"/>
<reference evidence="1 2" key="1">
    <citation type="submission" date="2016-10" db="EMBL/GenBank/DDBJ databases">
        <title>Lutibacter sp. LPB0138, isolated from marine gastropod.</title>
        <authorList>
            <person name="Kim E."/>
            <person name="Yi H."/>
        </authorList>
    </citation>
    <scope>NUCLEOTIDE SEQUENCE [LARGE SCALE GENOMIC DNA]</scope>
    <source>
        <strain evidence="1 2">LPB0138</strain>
    </source>
</reference>
<keyword evidence="2" id="KW-1185">Reference proteome</keyword>
<organism evidence="1 2">
    <name type="scientific">Urechidicola croceus</name>
    <dbReference type="NCBI Taxonomy" id="1850246"/>
    <lineage>
        <taxon>Bacteria</taxon>
        <taxon>Pseudomonadati</taxon>
        <taxon>Bacteroidota</taxon>
        <taxon>Flavobacteriia</taxon>
        <taxon>Flavobacteriales</taxon>
        <taxon>Flavobacteriaceae</taxon>
        <taxon>Urechidicola</taxon>
    </lineage>
</organism>
<dbReference type="EMBL" id="CP017478">
    <property type="protein sequence ID" value="AOW20831.1"/>
    <property type="molecule type" value="Genomic_DNA"/>
</dbReference>
<accession>A0A1D8P8G1</accession>
<dbReference type="Proteomes" id="UP000176050">
    <property type="component" value="Chromosome"/>
</dbReference>